<dbReference type="EMBL" id="CAHIKZ030000355">
    <property type="protein sequence ID" value="CAE1169962.1"/>
    <property type="molecule type" value="Genomic_DNA"/>
</dbReference>
<dbReference type="Proteomes" id="UP000597762">
    <property type="component" value="Unassembled WGS sequence"/>
</dbReference>
<organism evidence="1 2">
    <name type="scientific">Acanthosepion pharaonis</name>
    <name type="common">Pharaoh cuttlefish</name>
    <name type="synonym">Sepia pharaonis</name>
    <dbReference type="NCBI Taxonomy" id="158019"/>
    <lineage>
        <taxon>Eukaryota</taxon>
        <taxon>Metazoa</taxon>
        <taxon>Spiralia</taxon>
        <taxon>Lophotrochozoa</taxon>
        <taxon>Mollusca</taxon>
        <taxon>Cephalopoda</taxon>
        <taxon>Coleoidea</taxon>
        <taxon>Decapodiformes</taxon>
        <taxon>Sepiida</taxon>
        <taxon>Sepiina</taxon>
        <taxon>Sepiidae</taxon>
        <taxon>Acanthosepion</taxon>
    </lineage>
</organism>
<sequence length="224" mass="25292">MTHIHTLSLSHAQLHSYSHVHILITLHSLSISFSSTLSASQNNSLILSQIRNLSLVNTYTDKHATTASIILIRTYTNKISLSLPIYYTLTHTTNYDLIFSPILHLSPSISLSNLYSCSHTCSHTLPLFSYAHALTRFNFLSLILPLSLAKPLTLSLFLSYRYSPSLDNTYTHVHEATVLPFLTCLYANTISLSLDHTLILTHISIYSHKLSHIYKHSLTNTYLH</sequence>
<gene>
    <name evidence="1" type="ORF">SPHA_10856</name>
</gene>
<evidence type="ECO:0000313" key="1">
    <source>
        <dbReference type="EMBL" id="CAE1169962.1"/>
    </source>
</evidence>
<reference evidence="1" key="1">
    <citation type="submission" date="2021-01" db="EMBL/GenBank/DDBJ databases">
        <authorList>
            <person name="Li R."/>
            <person name="Bekaert M."/>
        </authorList>
    </citation>
    <scope>NUCLEOTIDE SEQUENCE</scope>
    <source>
        <strain evidence="1">Farmed</strain>
    </source>
</reference>
<evidence type="ECO:0000313" key="2">
    <source>
        <dbReference type="Proteomes" id="UP000597762"/>
    </source>
</evidence>
<accession>A0A812B547</accession>
<comment type="caution">
    <text evidence="1">The sequence shown here is derived from an EMBL/GenBank/DDBJ whole genome shotgun (WGS) entry which is preliminary data.</text>
</comment>
<protein>
    <submittedName>
        <fullName evidence="1">Uncharacterized protein</fullName>
    </submittedName>
</protein>
<proteinExistence type="predicted"/>
<dbReference type="AlphaFoldDB" id="A0A812B547"/>
<name>A0A812B547_ACAPH</name>
<keyword evidence="2" id="KW-1185">Reference proteome</keyword>